<proteinExistence type="predicted"/>
<evidence type="ECO:0000313" key="2">
    <source>
        <dbReference type="Proteomes" id="UP000182737"/>
    </source>
</evidence>
<evidence type="ECO:0000313" key="1">
    <source>
        <dbReference type="EMBL" id="SFI85944.1"/>
    </source>
</evidence>
<protein>
    <submittedName>
        <fullName evidence="1">Uncharacterized protein</fullName>
    </submittedName>
</protein>
<reference evidence="2" key="1">
    <citation type="submission" date="2016-10" db="EMBL/GenBank/DDBJ databases">
        <authorList>
            <person name="Varghese N."/>
            <person name="Submissions S."/>
        </authorList>
    </citation>
    <scope>NUCLEOTIDE SEQUENCE [LARGE SCALE GENOMIC DNA]</scope>
    <source>
        <strain evidence="2">XBD1002</strain>
    </source>
</reference>
<dbReference type="Proteomes" id="UP000182737">
    <property type="component" value="Unassembled WGS sequence"/>
</dbReference>
<dbReference type="EMBL" id="FORI01000007">
    <property type="protein sequence ID" value="SFI85944.1"/>
    <property type="molecule type" value="Genomic_DNA"/>
</dbReference>
<name>A0A1I3LMG0_9SPIR</name>
<organism evidence="1 2">
    <name type="scientific">Treponema bryantii</name>
    <dbReference type="NCBI Taxonomy" id="163"/>
    <lineage>
        <taxon>Bacteria</taxon>
        <taxon>Pseudomonadati</taxon>
        <taxon>Spirochaetota</taxon>
        <taxon>Spirochaetia</taxon>
        <taxon>Spirochaetales</taxon>
        <taxon>Treponemataceae</taxon>
        <taxon>Treponema</taxon>
    </lineage>
</organism>
<sequence>MQCCTKPSVGIWWFYYDDILFVDPIEVEKGHTYGDCIIGLSDHADFWDKLAAEGKLSELPQPLRSEYFYIPRGRVVFHKDTGRFTILHGVLKKRELNKIRKYFCLKRELTDFDTDFHYKLKPWLKLRLLNT</sequence>
<dbReference type="OrthoDB" id="364204at2"/>
<gene>
    <name evidence="1" type="ORF">SAMN04487775_10781</name>
</gene>
<accession>A0A1I3LMG0</accession>
<dbReference type="AlphaFoldDB" id="A0A1I3LMG0"/>
<keyword evidence="2" id="KW-1185">Reference proteome</keyword>
<dbReference type="RefSeq" id="WP_074932292.1">
    <property type="nucleotide sequence ID" value="NZ_FORI01000007.1"/>
</dbReference>